<dbReference type="Proteomes" id="UP000789706">
    <property type="component" value="Unassembled WGS sequence"/>
</dbReference>
<comment type="caution">
    <text evidence="1">The sequence shown here is derived from an EMBL/GenBank/DDBJ whole genome shotgun (WGS) entry which is preliminary data.</text>
</comment>
<gene>
    <name evidence="1" type="ORF">DEBURN_LOCUS10762</name>
</gene>
<dbReference type="EMBL" id="CAJVPK010003749">
    <property type="protein sequence ID" value="CAG8630661.1"/>
    <property type="molecule type" value="Genomic_DNA"/>
</dbReference>
<keyword evidence="2" id="KW-1185">Reference proteome</keyword>
<name>A0A9N9D8T3_9GLOM</name>
<proteinExistence type="predicted"/>
<sequence length="47" mass="5333">INISLEFDNNNITTEEPLTDNQIIEIILEENNSASQNINNESNSKEI</sequence>
<dbReference type="AlphaFoldDB" id="A0A9N9D8T3"/>
<evidence type="ECO:0000313" key="2">
    <source>
        <dbReference type="Proteomes" id="UP000789706"/>
    </source>
</evidence>
<reference evidence="1" key="1">
    <citation type="submission" date="2021-06" db="EMBL/GenBank/DDBJ databases">
        <authorList>
            <person name="Kallberg Y."/>
            <person name="Tangrot J."/>
            <person name="Rosling A."/>
        </authorList>
    </citation>
    <scope>NUCLEOTIDE SEQUENCE</scope>
    <source>
        <strain evidence="1">AZ414A</strain>
    </source>
</reference>
<feature type="non-terminal residue" evidence="1">
    <location>
        <position position="1"/>
    </location>
</feature>
<protein>
    <submittedName>
        <fullName evidence="1">8086_t:CDS:1</fullName>
    </submittedName>
</protein>
<evidence type="ECO:0000313" key="1">
    <source>
        <dbReference type="EMBL" id="CAG8630661.1"/>
    </source>
</evidence>
<organism evidence="1 2">
    <name type="scientific">Diversispora eburnea</name>
    <dbReference type="NCBI Taxonomy" id="1213867"/>
    <lineage>
        <taxon>Eukaryota</taxon>
        <taxon>Fungi</taxon>
        <taxon>Fungi incertae sedis</taxon>
        <taxon>Mucoromycota</taxon>
        <taxon>Glomeromycotina</taxon>
        <taxon>Glomeromycetes</taxon>
        <taxon>Diversisporales</taxon>
        <taxon>Diversisporaceae</taxon>
        <taxon>Diversispora</taxon>
    </lineage>
</organism>
<accession>A0A9N9D8T3</accession>